<gene>
    <name evidence="1" type="ORF">E9229_000506</name>
</gene>
<sequence length="62" mass="6890">MASRLLAQGLDDEAGMLVLLALGAMHWLMQKWVGSNFALDRTELLERTSELIRRVVAGIPPQ</sequence>
<evidence type="ECO:0000313" key="1">
    <source>
        <dbReference type="EMBL" id="MBB2994315.1"/>
    </source>
</evidence>
<reference evidence="1 2" key="1">
    <citation type="submission" date="2020-08" db="EMBL/GenBank/DDBJ databases">
        <title>Sequencing the genomes of 1000 actinobacteria strains.</title>
        <authorList>
            <person name="Klenk H.-P."/>
        </authorList>
    </citation>
    <scope>NUCLEOTIDE SEQUENCE [LARGE SCALE GENOMIC DNA]</scope>
    <source>
        <strain evidence="1 2">DSM 22826</strain>
    </source>
</reference>
<dbReference type="AlphaFoldDB" id="A0A839QIG1"/>
<comment type="caution">
    <text evidence="1">The sequence shown here is derived from an EMBL/GenBank/DDBJ whole genome shotgun (WGS) entry which is preliminary data.</text>
</comment>
<keyword evidence="2" id="KW-1185">Reference proteome</keyword>
<organism evidence="1 2">
    <name type="scientific">Paeniglutamicibacter cryotolerans</name>
    <dbReference type="NCBI Taxonomy" id="670079"/>
    <lineage>
        <taxon>Bacteria</taxon>
        <taxon>Bacillati</taxon>
        <taxon>Actinomycetota</taxon>
        <taxon>Actinomycetes</taxon>
        <taxon>Micrococcales</taxon>
        <taxon>Micrococcaceae</taxon>
        <taxon>Paeniglutamicibacter</taxon>
    </lineage>
</organism>
<dbReference type="Proteomes" id="UP000523000">
    <property type="component" value="Unassembled WGS sequence"/>
</dbReference>
<dbReference type="RefSeq" id="WP_183509692.1">
    <property type="nucleotide sequence ID" value="NZ_BAABGK010000031.1"/>
</dbReference>
<protein>
    <submittedName>
        <fullName evidence="1">Uncharacterized protein</fullName>
    </submittedName>
</protein>
<name>A0A839QIG1_9MICC</name>
<evidence type="ECO:0000313" key="2">
    <source>
        <dbReference type="Proteomes" id="UP000523000"/>
    </source>
</evidence>
<dbReference type="EMBL" id="JACHVS010000001">
    <property type="protein sequence ID" value="MBB2994315.1"/>
    <property type="molecule type" value="Genomic_DNA"/>
</dbReference>
<accession>A0A839QIG1</accession>
<proteinExistence type="predicted"/>